<protein>
    <submittedName>
        <fullName evidence="2">Uncharacterized protein</fullName>
    </submittedName>
</protein>
<dbReference type="AlphaFoldDB" id="A0A2C6WJR8"/>
<gene>
    <name evidence="2" type="ORF">BTJ66_12355</name>
</gene>
<sequence>MCHLFSNHEISLGDGIVKKIFLTLLGIISIGFLIKPLLTIVIDDEIEDDSVDEDRTSDQF</sequence>
<organism evidence="2 3">
    <name type="scientific">Staphylococcus edaphicus</name>
    <dbReference type="NCBI Taxonomy" id="1955013"/>
    <lineage>
        <taxon>Bacteria</taxon>
        <taxon>Bacillati</taxon>
        <taxon>Bacillota</taxon>
        <taxon>Bacilli</taxon>
        <taxon>Bacillales</taxon>
        <taxon>Staphylococcaceae</taxon>
        <taxon>Staphylococcus</taxon>
    </lineage>
</organism>
<keyword evidence="1" id="KW-0472">Membrane</keyword>
<keyword evidence="1" id="KW-1133">Transmembrane helix</keyword>
<accession>A0A2C6WJR8</accession>
<name>A0A2C6WJR8_9STAP</name>
<evidence type="ECO:0000313" key="2">
    <source>
        <dbReference type="EMBL" id="PHK48629.1"/>
    </source>
</evidence>
<reference evidence="3" key="1">
    <citation type="submission" date="2017-10" db="EMBL/GenBank/DDBJ databases">
        <title>Staphylococcus edaphicus sp. nov., isolated in Antarctica, harbouring mecC gene and genomic islands essential in adaptation to extreme environment.</title>
        <authorList>
            <person name="Pantucek R."/>
            <person name="Sedlacek I."/>
            <person name="Indrakova A."/>
            <person name="Vrbovska V."/>
            <person name="Maslanova I."/>
            <person name="Kovarovic V."/>
            <person name="Svec P."/>
            <person name="Kralova S."/>
            <person name="Kristofova L."/>
            <person name="Keklakova J."/>
            <person name="Petras P."/>
            <person name="Doskar J."/>
        </authorList>
    </citation>
    <scope>NUCLEOTIDE SEQUENCE [LARGE SCALE GENOMIC DNA]</scope>
    <source>
        <strain evidence="3">CCM 5085</strain>
    </source>
</reference>
<dbReference type="EMBL" id="MRZN01000028">
    <property type="protein sequence ID" value="PHK48629.1"/>
    <property type="molecule type" value="Genomic_DNA"/>
</dbReference>
<proteinExistence type="predicted"/>
<comment type="caution">
    <text evidence="2">The sequence shown here is derived from an EMBL/GenBank/DDBJ whole genome shotgun (WGS) entry which is preliminary data.</text>
</comment>
<evidence type="ECO:0000256" key="1">
    <source>
        <dbReference type="SAM" id="Phobius"/>
    </source>
</evidence>
<keyword evidence="1" id="KW-0812">Transmembrane</keyword>
<dbReference type="Proteomes" id="UP000223828">
    <property type="component" value="Unassembled WGS sequence"/>
</dbReference>
<evidence type="ECO:0000313" key="3">
    <source>
        <dbReference type="Proteomes" id="UP000223828"/>
    </source>
</evidence>
<feature type="transmembrane region" description="Helical" evidence="1">
    <location>
        <begin position="20"/>
        <end position="42"/>
    </location>
</feature>